<dbReference type="GO" id="GO:0003712">
    <property type="term" value="F:transcription coregulator activity"/>
    <property type="evidence" value="ECO:0007669"/>
    <property type="project" value="InterPro"/>
</dbReference>
<comment type="subunit">
    <text evidence="8">Component of the Mediator complex.</text>
</comment>
<dbReference type="InterPro" id="IPR007018">
    <property type="entry name" value="Mediator_Med6"/>
</dbReference>
<proteinExistence type="inferred from homology"/>
<evidence type="ECO:0000256" key="8">
    <source>
        <dbReference type="RuleBase" id="RU364143"/>
    </source>
</evidence>
<comment type="similarity">
    <text evidence="2 8">Belongs to the Mediator complex subunit 6 family.</text>
</comment>
<evidence type="ECO:0000256" key="2">
    <source>
        <dbReference type="ARBA" id="ARBA00007526"/>
    </source>
</evidence>
<dbReference type="GO" id="GO:0016592">
    <property type="term" value="C:mediator complex"/>
    <property type="evidence" value="ECO:0007669"/>
    <property type="project" value="InterPro"/>
</dbReference>
<evidence type="ECO:0000313" key="10">
    <source>
        <dbReference type="EMBL" id="KAG0648609.1"/>
    </source>
</evidence>
<feature type="region of interest" description="Disordered" evidence="9">
    <location>
        <begin position="239"/>
        <end position="326"/>
    </location>
</feature>
<feature type="region of interest" description="Disordered" evidence="9">
    <location>
        <begin position="185"/>
        <end position="209"/>
    </location>
</feature>
<accession>A0A9P6VIX0</accession>
<dbReference type="EMBL" id="VNKQ01000010">
    <property type="protein sequence ID" value="KAG0648609.1"/>
    <property type="molecule type" value="Genomic_DNA"/>
</dbReference>
<organism evidence="10 11">
    <name type="scientific">Hyphodiscus hymeniophilus</name>
    <dbReference type="NCBI Taxonomy" id="353542"/>
    <lineage>
        <taxon>Eukaryota</taxon>
        <taxon>Fungi</taxon>
        <taxon>Dikarya</taxon>
        <taxon>Ascomycota</taxon>
        <taxon>Pezizomycotina</taxon>
        <taxon>Leotiomycetes</taxon>
        <taxon>Helotiales</taxon>
        <taxon>Hyphodiscaceae</taxon>
        <taxon>Hyphodiscus</taxon>
    </lineage>
</organism>
<dbReference type="GO" id="GO:0006357">
    <property type="term" value="P:regulation of transcription by RNA polymerase II"/>
    <property type="evidence" value="ECO:0007669"/>
    <property type="project" value="InterPro"/>
</dbReference>
<dbReference type="AlphaFoldDB" id="A0A9P6VIX0"/>
<evidence type="ECO:0000256" key="3">
    <source>
        <dbReference type="ARBA" id="ARBA00020634"/>
    </source>
</evidence>
<comment type="function">
    <text evidence="8">Component of the Mediator complex, a coactivator involved in the regulated transcription of nearly all RNA polymerase II-dependent genes. Mediator functions as a bridge to convey information from gene-specific regulatory proteins to the basal RNA polymerase II transcription machinery. Mediator is recruited to promoters by direct interactions with regulatory proteins and serves as a scaffold for the assembly of a functional preinitiation complex with RNA polymerase II and the general transcription factors.</text>
</comment>
<dbReference type="Gene3D" id="3.10.450.580">
    <property type="entry name" value="Mediator complex, subunit Med6"/>
    <property type="match status" value="1"/>
</dbReference>
<keyword evidence="5 8" id="KW-0804">Transcription</keyword>
<dbReference type="Pfam" id="PF04934">
    <property type="entry name" value="Med6"/>
    <property type="match status" value="1"/>
</dbReference>
<feature type="compositionally biased region" description="Low complexity" evidence="9">
    <location>
        <begin position="265"/>
        <end position="280"/>
    </location>
</feature>
<evidence type="ECO:0000313" key="11">
    <source>
        <dbReference type="Proteomes" id="UP000785200"/>
    </source>
</evidence>
<evidence type="ECO:0000256" key="9">
    <source>
        <dbReference type="SAM" id="MobiDB-lite"/>
    </source>
</evidence>
<reference evidence="10" key="1">
    <citation type="submission" date="2019-07" db="EMBL/GenBank/DDBJ databases">
        <title>Hyphodiscus hymeniophilus genome sequencing and assembly.</title>
        <authorList>
            <person name="Kramer G."/>
            <person name="Nodwell J."/>
        </authorList>
    </citation>
    <scope>NUCLEOTIDE SEQUENCE</scope>
    <source>
        <strain evidence="10">ATCC 34498</strain>
    </source>
</reference>
<protein>
    <recommendedName>
        <fullName evidence="3 8">Mediator of RNA polymerase II transcription subunit 6</fullName>
    </recommendedName>
    <alternativeName>
        <fullName evidence="7 8">Mediator complex subunit 6</fullName>
    </alternativeName>
</protein>
<comment type="subcellular location">
    <subcellularLocation>
        <location evidence="1 8">Nucleus</location>
    </subcellularLocation>
</comment>
<dbReference type="Proteomes" id="UP000785200">
    <property type="component" value="Unassembled WGS sequence"/>
</dbReference>
<evidence type="ECO:0000256" key="4">
    <source>
        <dbReference type="ARBA" id="ARBA00023015"/>
    </source>
</evidence>
<comment type="caution">
    <text evidence="10">The sequence shown here is derived from an EMBL/GenBank/DDBJ whole genome shotgun (WGS) entry which is preliminary data.</text>
</comment>
<keyword evidence="6 8" id="KW-0539">Nucleus</keyword>
<evidence type="ECO:0000256" key="6">
    <source>
        <dbReference type="ARBA" id="ARBA00023242"/>
    </source>
</evidence>
<dbReference type="PANTHER" id="PTHR13104">
    <property type="entry name" value="MED-6-RELATED"/>
    <property type="match status" value="1"/>
</dbReference>
<keyword evidence="8" id="KW-0010">Activator</keyword>
<gene>
    <name evidence="8" type="primary">MED6</name>
    <name evidence="10" type="ORF">D0Z07_5108</name>
</gene>
<evidence type="ECO:0000256" key="1">
    <source>
        <dbReference type="ARBA" id="ARBA00004123"/>
    </source>
</evidence>
<dbReference type="InterPro" id="IPR038566">
    <property type="entry name" value="Mediator_Med6_sf"/>
</dbReference>
<keyword evidence="4 8" id="KW-0805">Transcription regulation</keyword>
<dbReference type="OrthoDB" id="344220at2759"/>
<name>A0A9P6VIX0_9HELO</name>
<sequence>MAVEERTLDEIAFSNPEFVTNPFWGGIHTNSVLWYFSESPFFDVMSNNTVLRTQLEHNEQLRWILFNREAFEARLRTMNGVEFVVAEQPADQGPGGTGVWVIRKQMRKKRQGEEDEVSLLNTFHVVGDNIYMAPVAADLLGSRMLSITQRLNKFMSIAARLPDFSPALGHRYLPPPSSRLKAIESQLSQGSKEPTPLPDALQTSKKVPSSADINASNYLDVRLLEESLNITQKYGDEYMDENPVTGQPGDFHLSTTGRKDKDKLSVPVVKAPAPAASGKPSAPPTPLKTDIPPARKGSKSPRTPGMPKPKRRKSSKVHSAGGISPT</sequence>
<evidence type="ECO:0000256" key="7">
    <source>
        <dbReference type="ARBA" id="ARBA00031259"/>
    </source>
</evidence>
<keyword evidence="11" id="KW-1185">Reference proteome</keyword>
<evidence type="ECO:0000256" key="5">
    <source>
        <dbReference type="ARBA" id="ARBA00023163"/>
    </source>
</evidence>